<protein>
    <submittedName>
        <fullName evidence="2">Uncharacterized protein</fullName>
    </submittedName>
</protein>
<accession>A0A8J6TQL8</accession>
<gene>
    <name evidence="2" type="ORF">H8702_09315</name>
</gene>
<evidence type="ECO:0000256" key="1">
    <source>
        <dbReference type="SAM" id="Phobius"/>
    </source>
</evidence>
<sequence>MIEAIKRIRPAGERLSAFQMIWHTALLLALGVALGLLAKFLDELPSNELPFLLERLDLANFLSGFSFWVLLSVIISVYSRSPLRAGINAFCFLTGMLVGYYTYTAFISGFFPRSYIMIWVIMTLFSPLLAAVCWLAKGPGVLSMVITSGILMVFFLMAFAVGFLYFDIFSMLDVLMWLICIAVLYQSPKQIVICIGASSAAAILISVLRPYLPF</sequence>
<dbReference type="Proteomes" id="UP000632659">
    <property type="component" value="Unassembled WGS sequence"/>
</dbReference>
<keyword evidence="1" id="KW-1133">Transmembrane helix</keyword>
<organism evidence="2 3">
    <name type="scientific">Massiliimalia timonensis</name>
    <dbReference type="NCBI Taxonomy" id="1987501"/>
    <lineage>
        <taxon>Bacteria</taxon>
        <taxon>Bacillati</taxon>
        <taxon>Bacillota</taxon>
        <taxon>Clostridia</taxon>
        <taxon>Eubacteriales</taxon>
        <taxon>Oscillospiraceae</taxon>
        <taxon>Massiliimalia</taxon>
    </lineage>
</organism>
<dbReference type="RefSeq" id="WP_093987672.1">
    <property type="nucleotide sequence ID" value="NZ_FYDD01000002.1"/>
</dbReference>
<keyword evidence="1" id="KW-0472">Membrane</keyword>
<feature type="transmembrane region" description="Helical" evidence="1">
    <location>
        <begin position="20"/>
        <end position="38"/>
    </location>
</feature>
<dbReference type="AlphaFoldDB" id="A0A8J6TQL8"/>
<evidence type="ECO:0000313" key="3">
    <source>
        <dbReference type="Proteomes" id="UP000632659"/>
    </source>
</evidence>
<reference evidence="2" key="1">
    <citation type="submission" date="2020-08" db="EMBL/GenBank/DDBJ databases">
        <title>Genome public.</title>
        <authorList>
            <person name="Liu C."/>
            <person name="Sun Q."/>
        </authorList>
    </citation>
    <scope>NUCLEOTIDE SEQUENCE</scope>
    <source>
        <strain evidence="2">NSJ-15</strain>
    </source>
</reference>
<evidence type="ECO:0000313" key="2">
    <source>
        <dbReference type="EMBL" id="MBC8611304.1"/>
    </source>
</evidence>
<keyword evidence="3" id="KW-1185">Reference proteome</keyword>
<dbReference type="OrthoDB" id="2339365at2"/>
<feature type="transmembrane region" description="Helical" evidence="1">
    <location>
        <begin position="115"/>
        <end position="135"/>
    </location>
</feature>
<dbReference type="EMBL" id="JACRTL010000005">
    <property type="protein sequence ID" value="MBC8611304.1"/>
    <property type="molecule type" value="Genomic_DNA"/>
</dbReference>
<name>A0A8J6TQL8_9FIRM</name>
<proteinExistence type="predicted"/>
<feature type="transmembrane region" description="Helical" evidence="1">
    <location>
        <begin position="85"/>
        <end position="103"/>
    </location>
</feature>
<keyword evidence="1" id="KW-0812">Transmembrane</keyword>
<comment type="caution">
    <text evidence="2">The sequence shown here is derived from an EMBL/GenBank/DDBJ whole genome shotgun (WGS) entry which is preliminary data.</text>
</comment>
<feature type="transmembrane region" description="Helical" evidence="1">
    <location>
        <begin position="142"/>
        <end position="162"/>
    </location>
</feature>
<feature type="transmembrane region" description="Helical" evidence="1">
    <location>
        <begin position="192"/>
        <end position="212"/>
    </location>
</feature>
<feature type="transmembrane region" description="Helical" evidence="1">
    <location>
        <begin position="168"/>
        <end position="185"/>
    </location>
</feature>
<feature type="transmembrane region" description="Helical" evidence="1">
    <location>
        <begin position="58"/>
        <end position="78"/>
    </location>
</feature>